<dbReference type="Proteomes" id="UP000077875">
    <property type="component" value="Chromosome"/>
</dbReference>
<protein>
    <submittedName>
        <fullName evidence="2">Uncharacterized protein</fullName>
    </submittedName>
</protein>
<dbReference type="AlphaFoldDB" id="A0A172YG11"/>
<dbReference type="EMBL" id="CP015243">
    <property type="protein sequence ID" value="ANF58046.1"/>
    <property type="molecule type" value="Genomic_DNA"/>
</dbReference>
<dbReference type="KEGG" id="haa:A5892_11695"/>
<name>A0A172YG11_9GAMM</name>
<dbReference type="STRING" id="376489.A5892_11695"/>
<feature type="compositionally biased region" description="Basic and acidic residues" evidence="1">
    <location>
        <begin position="31"/>
        <end position="47"/>
    </location>
</feature>
<gene>
    <name evidence="2" type="ORF">A5892_11695</name>
</gene>
<evidence type="ECO:0000313" key="2">
    <source>
        <dbReference type="EMBL" id="ANF58046.1"/>
    </source>
</evidence>
<keyword evidence="3" id="KW-1185">Reference proteome</keyword>
<organism evidence="2 3">
    <name type="scientific">Halotalea alkalilenta</name>
    <dbReference type="NCBI Taxonomy" id="376489"/>
    <lineage>
        <taxon>Bacteria</taxon>
        <taxon>Pseudomonadati</taxon>
        <taxon>Pseudomonadota</taxon>
        <taxon>Gammaproteobacteria</taxon>
        <taxon>Oceanospirillales</taxon>
        <taxon>Halomonadaceae</taxon>
        <taxon>Halotalea</taxon>
    </lineage>
</organism>
<feature type="compositionally biased region" description="Basic and acidic residues" evidence="1">
    <location>
        <begin position="150"/>
        <end position="159"/>
    </location>
</feature>
<evidence type="ECO:0000256" key="1">
    <source>
        <dbReference type="SAM" id="MobiDB-lite"/>
    </source>
</evidence>
<evidence type="ECO:0000313" key="3">
    <source>
        <dbReference type="Proteomes" id="UP000077875"/>
    </source>
</evidence>
<feature type="region of interest" description="Disordered" evidence="1">
    <location>
        <begin position="1"/>
        <end position="47"/>
    </location>
</feature>
<reference evidence="2 3" key="1">
    <citation type="submission" date="2016-04" db="EMBL/GenBank/DDBJ databases">
        <title>Complete Genome Sequence of Halotalea alkalilenta IHB B 13600.</title>
        <authorList>
            <person name="Swarnkar M.K."/>
            <person name="Sharma A."/>
            <person name="Kaushal K."/>
            <person name="Soni R."/>
            <person name="Rana S."/>
            <person name="Singh A.K."/>
            <person name="Gulati A."/>
        </authorList>
    </citation>
    <scope>NUCLEOTIDE SEQUENCE [LARGE SCALE GENOMIC DNA]</scope>
    <source>
        <strain evidence="2 3">IHB B 13600</strain>
    </source>
</reference>
<sequence>MIHTDPEAHKPGVVESQRRQPRGVESGQPQVRHEPPLDHTGMGDHHHPLAARRNQALPGALDASAKRGHRLSSRRRRRIGVGPERSQLFGVITGDAFERHPVPGAEVDLLELLIDLQRQRPALRQLLGALAAALQRRAHQTIGRPQAKRRPLERDPPLRAERHIGATAQTRNPLAGAVSQAVDHHLVAMHPGAP</sequence>
<feature type="compositionally biased region" description="Basic and acidic residues" evidence="1">
    <location>
        <begin position="1"/>
        <end position="18"/>
    </location>
</feature>
<accession>A0A172YG11</accession>
<feature type="region of interest" description="Disordered" evidence="1">
    <location>
        <begin position="140"/>
        <end position="159"/>
    </location>
</feature>
<proteinExistence type="predicted"/>